<organism evidence="1 2">
    <name type="scientific">Sulfuriferula multivorans</name>
    <dbReference type="NCBI Taxonomy" id="1559896"/>
    <lineage>
        <taxon>Bacteria</taxon>
        <taxon>Pseudomonadati</taxon>
        <taxon>Pseudomonadota</taxon>
        <taxon>Betaproteobacteria</taxon>
        <taxon>Nitrosomonadales</taxon>
        <taxon>Sulfuricellaceae</taxon>
        <taxon>Sulfuriferula</taxon>
    </lineage>
</organism>
<reference evidence="1 2" key="1">
    <citation type="journal article" date="2019" name="Front. Microbiol.">
        <title>Genomes of Neutrophilic Sulfur-Oxidizing Chemolithoautotrophs Representing 9 Proteobacterial Species From 8 Genera.</title>
        <authorList>
            <person name="Watanabe T."/>
            <person name="Kojima H."/>
            <person name="Umezawa K."/>
            <person name="Hori C."/>
            <person name="Takasuka T.E."/>
            <person name="Kato Y."/>
            <person name="Fukui M."/>
        </authorList>
    </citation>
    <scope>NUCLEOTIDE SEQUENCE [LARGE SCALE GENOMIC DNA]</scope>
    <source>
        <strain evidence="1 2">TTN</strain>
    </source>
</reference>
<dbReference type="OrthoDB" id="5571427at2"/>
<accession>A0A401JBX6</accession>
<dbReference type="RefSeq" id="WP_124703984.1">
    <property type="nucleotide sequence ID" value="NZ_BGOW01000006.1"/>
</dbReference>
<proteinExistence type="predicted"/>
<dbReference type="Proteomes" id="UP000286806">
    <property type="component" value="Unassembled WGS sequence"/>
</dbReference>
<comment type="caution">
    <text evidence="1">The sequence shown here is derived from an EMBL/GenBank/DDBJ whole genome shotgun (WGS) entry which is preliminary data.</text>
</comment>
<evidence type="ECO:0000313" key="2">
    <source>
        <dbReference type="Proteomes" id="UP000286806"/>
    </source>
</evidence>
<gene>
    <name evidence="1" type="ORF">SFMTTN_0957</name>
</gene>
<dbReference type="EMBL" id="BGOW01000006">
    <property type="protein sequence ID" value="GBL45153.1"/>
    <property type="molecule type" value="Genomic_DNA"/>
</dbReference>
<dbReference type="AlphaFoldDB" id="A0A401JBX6"/>
<sequence>MEAETGSGFVVAEMNTHHFMFKGAGRNRESARVALLNAWRVHRSALLARYPERIDAIPDETKMEQHFKIHYLEFEMDAGYRDGERLV</sequence>
<keyword evidence="2" id="KW-1185">Reference proteome</keyword>
<name>A0A401JBX6_9PROT</name>
<protein>
    <submittedName>
        <fullName evidence="1">Uncharacterized protein</fullName>
    </submittedName>
</protein>
<evidence type="ECO:0000313" key="1">
    <source>
        <dbReference type="EMBL" id="GBL45153.1"/>
    </source>
</evidence>